<dbReference type="GO" id="GO:0000156">
    <property type="term" value="F:phosphorelay response regulator activity"/>
    <property type="evidence" value="ECO:0007669"/>
    <property type="project" value="InterPro"/>
</dbReference>
<dbReference type="InterPro" id="IPR035909">
    <property type="entry name" value="CheB_C"/>
</dbReference>
<protein>
    <recommendedName>
        <fullName evidence="5">Protein-glutamate methylesterase/protein-glutamine glutaminase</fullName>
        <ecNumber evidence="5">3.1.1.61</ecNumber>
        <ecNumber evidence="5">3.5.1.44</ecNumber>
    </recommendedName>
</protein>
<dbReference type="CDD" id="cd17541">
    <property type="entry name" value="REC_CheB-like"/>
    <property type="match status" value="1"/>
</dbReference>
<dbReference type="EMBL" id="FTOH01000004">
    <property type="protein sequence ID" value="SIS78666.1"/>
    <property type="molecule type" value="Genomic_DNA"/>
</dbReference>
<comment type="similarity">
    <text evidence="5">Belongs to the CheB family.</text>
</comment>
<keyword evidence="3 5" id="KW-0378">Hydrolase</keyword>
<gene>
    <name evidence="5" type="primary">cheB</name>
    <name evidence="11" type="ORF">SAMN05421686_104287</name>
</gene>
<feature type="region of interest" description="Disordered" evidence="8">
    <location>
        <begin position="131"/>
        <end position="162"/>
    </location>
</feature>
<dbReference type="GO" id="GO:0006935">
    <property type="term" value="P:chemotaxis"/>
    <property type="evidence" value="ECO:0007669"/>
    <property type="project" value="UniProtKB-UniRule"/>
</dbReference>
<comment type="subcellular location">
    <subcellularLocation>
        <location evidence="5">Cytoplasm</location>
    </subcellularLocation>
</comment>
<feature type="compositionally biased region" description="Low complexity" evidence="8">
    <location>
        <begin position="141"/>
        <end position="159"/>
    </location>
</feature>
<accession>A0A1N7LXW4</accession>
<dbReference type="PROSITE" id="PS50122">
    <property type="entry name" value="CHEB"/>
    <property type="match status" value="1"/>
</dbReference>
<dbReference type="InterPro" id="IPR011006">
    <property type="entry name" value="CheY-like_superfamily"/>
</dbReference>
<dbReference type="Pfam" id="PF00072">
    <property type="entry name" value="Response_reg"/>
    <property type="match status" value="1"/>
</dbReference>
<evidence type="ECO:0000259" key="9">
    <source>
        <dbReference type="PROSITE" id="PS50110"/>
    </source>
</evidence>
<reference evidence="12" key="1">
    <citation type="submission" date="2017-01" db="EMBL/GenBank/DDBJ databases">
        <authorList>
            <person name="Varghese N."/>
            <person name="Submissions S."/>
        </authorList>
    </citation>
    <scope>NUCLEOTIDE SEQUENCE [LARGE SCALE GENOMIC DNA]</scope>
    <source>
        <strain evidence="12">DSM 24913</strain>
    </source>
</reference>
<dbReference type="RefSeq" id="WP_076515212.1">
    <property type="nucleotide sequence ID" value="NZ_FTOH01000004.1"/>
</dbReference>
<feature type="active site" evidence="5 6">
    <location>
        <position position="301"/>
    </location>
</feature>
<dbReference type="Proteomes" id="UP000185639">
    <property type="component" value="Unassembled WGS sequence"/>
</dbReference>
<dbReference type="SUPFAM" id="SSF52738">
    <property type="entry name" value="Methylesterase CheB, C-terminal domain"/>
    <property type="match status" value="1"/>
</dbReference>
<evidence type="ECO:0000313" key="12">
    <source>
        <dbReference type="Proteomes" id="UP000185639"/>
    </source>
</evidence>
<comment type="function">
    <text evidence="5">Involved in chemotaxis. Part of a chemotaxis signal transduction system that modulates chemotaxis in response to various stimuli. Catalyzes the demethylation of specific methylglutamate residues introduced into the chemoreceptors (methyl-accepting chemotaxis proteins or MCP) by CheR. Also mediates the irreversible deamidation of specific glutamine residues to glutamic acid.</text>
</comment>
<comment type="catalytic activity">
    <reaction evidence="5">
        <text>L-glutaminyl-[protein] + H2O = L-glutamyl-[protein] + NH4(+)</text>
        <dbReference type="Rhea" id="RHEA:16441"/>
        <dbReference type="Rhea" id="RHEA-COMP:10207"/>
        <dbReference type="Rhea" id="RHEA-COMP:10208"/>
        <dbReference type="ChEBI" id="CHEBI:15377"/>
        <dbReference type="ChEBI" id="CHEBI:28938"/>
        <dbReference type="ChEBI" id="CHEBI:29973"/>
        <dbReference type="ChEBI" id="CHEBI:30011"/>
        <dbReference type="EC" id="3.5.1.44"/>
    </reaction>
</comment>
<evidence type="ECO:0000259" key="10">
    <source>
        <dbReference type="PROSITE" id="PS50122"/>
    </source>
</evidence>
<dbReference type="PANTHER" id="PTHR42872:SF6">
    <property type="entry name" value="PROTEIN-GLUTAMATE METHYLESTERASE_PROTEIN-GLUTAMINE GLUTAMINASE"/>
    <property type="match status" value="1"/>
</dbReference>
<dbReference type="NCBIfam" id="NF001965">
    <property type="entry name" value="PRK00742.1"/>
    <property type="match status" value="1"/>
</dbReference>
<keyword evidence="12" id="KW-1185">Reference proteome</keyword>
<evidence type="ECO:0000256" key="8">
    <source>
        <dbReference type="SAM" id="MobiDB-lite"/>
    </source>
</evidence>
<keyword evidence="2 5" id="KW-0145">Chemotaxis</keyword>
<dbReference type="PIRSF" id="PIRSF000876">
    <property type="entry name" value="RR_chemtxs_CheB"/>
    <property type="match status" value="1"/>
</dbReference>
<dbReference type="GO" id="GO:0005737">
    <property type="term" value="C:cytoplasm"/>
    <property type="evidence" value="ECO:0007669"/>
    <property type="project" value="UniProtKB-SubCell"/>
</dbReference>
<evidence type="ECO:0000256" key="6">
    <source>
        <dbReference type="PROSITE-ProRule" id="PRU00050"/>
    </source>
</evidence>
<dbReference type="Pfam" id="PF01339">
    <property type="entry name" value="CheB_methylest"/>
    <property type="match status" value="1"/>
</dbReference>
<evidence type="ECO:0000256" key="1">
    <source>
        <dbReference type="ARBA" id="ARBA00022490"/>
    </source>
</evidence>
<evidence type="ECO:0000313" key="11">
    <source>
        <dbReference type="EMBL" id="SIS78666.1"/>
    </source>
</evidence>
<dbReference type="OrthoDB" id="9793421at2"/>
<dbReference type="PROSITE" id="PS50110">
    <property type="entry name" value="RESPONSE_REGULATORY"/>
    <property type="match status" value="1"/>
</dbReference>
<proteinExistence type="inferred from homology"/>
<dbReference type="InterPro" id="IPR001789">
    <property type="entry name" value="Sig_transdc_resp-reg_receiver"/>
</dbReference>
<feature type="domain" description="CheB-type methylesterase" evidence="10">
    <location>
        <begin position="165"/>
        <end position="358"/>
    </location>
</feature>
<dbReference type="AlphaFoldDB" id="A0A1N7LXW4"/>
<feature type="domain" description="Response regulatory" evidence="9">
    <location>
        <begin position="3"/>
        <end position="119"/>
    </location>
</feature>
<evidence type="ECO:0000256" key="5">
    <source>
        <dbReference type="HAMAP-Rule" id="MF_00099"/>
    </source>
</evidence>
<feature type="active site" evidence="5 6">
    <location>
        <position position="177"/>
    </location>
</feature>
<dbReference type="Gene3D" id="3.40.50.2300">
    <property type="match status" value="1"/>
</dbReference>
<keyword evidence="1 5" id="KW-0963">Cytoplasm</keyword>
<dbReference type="HAMAP" id="MF_00099">
    <property type="entry name" value="CheB_chemtxs"/>
    <property type="match status" value="1"/>
</dbReference>
<dbReference type="STRING" id="484498.SAMN05421686_104287"/>
<dbReference type="SUPFAM" id="SSF52172">
    <property type="entry name" value="CheY-like"/>
    <property type="match status" value="1"/>
</dbReference>
<dbReference type="PANTHER" id="PTHR42872">
    <property type="entry name" value="PROTEIN-GLUTAMATE METHYLESTERASE/PROTEIN-GLUTAMINE GLUTAMINASE"/>
    <property type="match status" value="1"/>
</dbReference>
<organism evidence="11 12">
    <name type="scientific">Thalassolituus maritimus</name>
    <dbReference type="NCBI Taxonomy" id="484498"/>
    <lineage>
        <taxon>Bacteria</taxon>
        <taxon>Pseudomonadati</taxon>
        <taxon>Pseudomonadota</taxon>
        <taxon>Gammaproteobacteria</taxon>
        <taxon>Oceanospirillales</taxon>
        <taxon>Oceanospirillaceae</taxon>
        <taxon>Thalassolituus</taxon>
    </lineage>
</organism>
<dbReference type="CDD" id="cd16432">
    <property type="entry name" value="CheB_Rec"/>
    <property type="match status" value="1"/>
</dbReference>
<evidence type="ECO:0000256" key="3">
    <source>
        <dbReference type="ARBA" id="ARBA00022801"/>
    </source>
</evidence>
<dbReference type="EC" id="3.1.1.61" evidence="5"/>
<evidence type="ECO:0000256" key="4">
    <source>
        <dbReference type="ARBA" id="ARBA00048267"/>
    </source>
</evidence>
<keyword evidence="5 7" id="KW-0597">Phosphoprotein</keyword>
<evidence type="ECO:0000256" key="2">
    <source>
        <dbReference type="ARBA" id="ARBA00022500"/>
    </source>
</evidence>
<comment type="domain">
    <text evidence="5">Contains a C-terminal catalytic domain, and an N-terminal region which modulates catalytic activity.</text>
</comment>
<dbReference type="InterPro" id="IPR000673">
    <property type="entry name" value="Sig_transdc_resp-reg_Me-estase"/>
</dbReference>
<comment type="catalytic activity">
    <reaction evidence="4 5">
        <text>[protein]-L-glutamate 5-O-methyl ester + H2O = L-glutamyl-[protein] + methanol + H(+)</text>
        <dbReference type="Rhea" id="RHEA:23236"/>
        <dbReference type="Rhea" id="RHEA-COMP:10208"/>
        <dbReference type="Rhea" id="RHEA-COMP:10311"/>
        <dbReference type="ChEBI" id="CHEBI:15377"/>
        <dbReference type="ChEBI" id="CHEBI:15378"/>
        <dbReference type="ChEBI" id="CHEBI:17790"/>
        <dbReference type="ChEBI" id="CHEBI:29973"/>
        <dbReference type="ChEBI" id="CHEBI:82795"/>
        <dbReference type="EC" id="3.1.1.61"/>
    </reaction>
</comment>
<dbReference type="Gene3D" id="3.40.50.180">
    <property type="entry name" value="Methylesterase CheB, C-terminal domain"/>
    <property type="match status" value="1"/>
</dbReference>
<dbReference type="InterPro" id="IPR008248">
    <property type="entry name" value="CheB-like"/>
</dbReference>
<dbReference type="GO" id="GO:0050568">
    <property type="term" value="F:protein-glutamine glutaminase activity"/>
    <property type="evidence" value="ECO:0007669"/>
    <property type="project" value="UniProtKB-UniRule"/>
</dbReference>
<sequence length="358" mass="38263">MIKLLIVDDSALMRRHLTQLFESEGDFTIRHARNGNEAVQMNRDFQPDVVTLDINMPEMDGISALSLIMAERPVPVIMLSSLTQKGALATFEALNLGAIDFVAKPGGTISMSLDDVAADLIGKVRSATKAKLRSGSQTKQAAIPPTSAPRARAARPAPAVQGKATGVKDKVILIGVSTGGPRTLEDILPALPSDLAAPIVIAQHMPASFTKSLASRLDRACQMSVEEVDKATPLSPGTIYIGRGNADITIAIRNSQLYALSKPEDKEYLWHPSVELLGKSAMRHCDPKKVMAILLTGMGHDGSRAFAELHHKGSQTIAESSETAIVFGMPAELIERRGAGKVLPAHAIANEIIRFASN</sequence>
<name>A0A1N7LXW4_9GAMM</name>
<dbReference type="GO" id="GO:0008984">
    <property type="term" value="F:protein-glutamate methylesterase activity"/>
    <property type="evidence" value="ECO:0007669"/>
    <property type="project" value="UniProtKB-UniRule"/>
</dbReference>
<dbReference type="SMART" id="SM00448">
    <property type="entry name" value="REC"/>
    <property type="match status" value="1"/>
</dbReference>
<evidence type="ECO:0000256" key="7">
    <source>
        <dbReference type="PROSITE-ProRule" id="PRU00169"/>
    </source>
</evidence>
<comment type="PTM">
    <text evidence="5">Phosphorylated by CheA. Phosphorylation of the N-terminal regulatory domain activates the methylesterase activity.</text>
</comment>
<dbReference type="EC" id="3.5.1.44" evidence="5"/>
<feature type="modified residue" description="4-aspartylphosphate" evidence="5 7">
    <location>
        <position position="53"/>
    </location>
</feature>
<feature type="active site" evidence="5 6">
    <location>
        <position position="204"/>
    </location>
</feature>